<dbReference type="Proteomes" id="UP000192796">
    <property type="component" value="Unassembled WGS sequence"/>
</dbReference>
<feature type="transmembrane region" description="Helical" evidence="1">
    <location>
        <begin position="70"/>
        <end position="87"/>
    </location>
</feature>
<evidence type="ECO:0000256" key="1">
    <source>
        <dbReference type="SAM" id="Phobius"/>
    </source>
</evidence>
<sequence>MLLSISTWWQTLAPFEKIFWGIAVVFSALYLMQSILSLSGGDADHAASHADTAIDHDGGMAHQFITIKNMIAFFTMFGWAGLASHYGGMSKTATILLALAGGTIVVLLMAIILKNMSRLRYNGALKLENAINKTGSTYLFIPPNRSGMGKVHIKVQGTLHELPAMTDDDEEIATGKLIRVRNIINDRILLVTLAG</sequence>
<accession>A0A1V9G276</accession>
<name>A0A1V9G276_9BACT</name>
<gene>
    <name evidence="2" type="ORF">A3860_18335</name>
</gene>
<evidence type="ECO:0000313" key="2">
    <source>
        <dbReference type="EMBL" id="OQP64721.1"/>
    </source>
</evidence>
<keyword evidence="3" id="KW-1185">Reference proteome</keyword>
<keyword evidence="1" id="KW-0472">Membrane</keyword>
<proteinExistence type="predicted"/>
<dbReference type="AlphaFoldDB" id="A0A1V9G276"/>
<evidence type="ECO:0008006" key="4">
    <source>
        <dbReference type="Google" id="ProtNLM"/>
    </source>
</evidence>
<dbReference type="OrthoDB" id="662536at2"/>
<feature type="transmembrane region" description="Helical" evidence="1">
    <location>
        <begin position="93"/>
        <end position="113"/>
    </location>
</feature>
<dbReference type="RefSeq" id="WP_081146533.1">
    <property type="nucleotide sequence ID" value="NZ_LVYD01000041.1"/>
</dbReference>
<keyword evidence="1" id="KW-1133">Transmembrane helix</keyword>
<reference evidence="2 3" key="1">
    <citation type="submission" date="2016-03" db="EMBL/GenBank/DDBJ databases">
        <title>Niastella vici sp. nov., isolated from farmland soil.</title>
        <authorList>
            <person name="Chen L."/>
            <person name="Wang D."/>
            <person name="Yang S."/>
            <person name="Wang G."/>
        </authorList>
    </citation>
    <scope>NUCLEOTIDE SEQUENCE [LARGE SCALE GENOMIC DNA]</scope>
    <source>
        <strain evidence="2 3">DJ57</strain>
    </source>
</reference>
<feature type="transmembrane region" description="Helical" evidence="1">
    <location>
        <begin position="18"/>
        <end position="38"/>
    </location>
</feature>
<dbReference type="Gene3D" id="2.40.50.140">
    <property type="entry name" value="Nucleic acid-binding proteins"/>
    <property type="match status" value="1"/>
</dbReference>
<keyword evidence="1" id="KW-0812">Transmembrane</keyword>
<evidence type="ECO:0000313" key="3">
    <source>
        <dbReference type="Proteomes" id="UP000192796"/>
    </source>
</evidence>
<dbReference type="STRING" id="1703345.A3860_18335"/>
<dbReference type="InterPro" id="IPR012340">
    <property type="entry name" value="NA-bd_OB-fold"/>
</dbReference>
<comment type="caution">
    <text evidence="2">The sequence shown here is derived from an EMBL/GenBank/DDBJ whole genome shotgun (WGS) entry which is preliminary data.</text>
</comment>
<protein>
    <recommendedName>
        <fullName evidence="4">NfeD-like C-terminal domain-containing protein</fullName>
    </recommendedName>
</protein>
<organism evidence="2 3">
    <name type="scientific">Niastella vici</name>
    <dbReference type="NCBI Taxonomy" id="1703345"/>
    <lineage>
        <taxon>Bacteria</taxon>
        <taxon>Pseudomonadati</taxon>
        <taxon>Bacteroidota</taxon>
        <taxon>Chitinophagia</taxon>
        <taxon>Chitinophagales</taxon>
        <taxon>Chitinophagaceae</taxon>
        <taxon>Niastella</taxon>
    </lineage>
</organism>
<dbReference type="EMBL" id="LVYD01000041">
    <property type="protein sequence ID" value="OQP64721.1"/>
    <property type="molecule type" value="Genomic_DNA"/>
</dbReference>